<organism evidence="3 4">
    <name type="scientific">Photobacterium jeanii</name>
    <dbReference type="NCBI Taxonomy" id="858640"/>
    <lineage>
        <taxon>Bacteria</taxon>
        <taxon>Pseudomonadati</taxon>
        <taxon>Pseudomonadota</taxon>
        <taxon>Gammaproteobacteria</taxon>
        <taxon>Vibrionales</taxon>
        <taxon>Vibrionaceae</taxon>
        <taxon>Photobacterium</taxon>
    </lineage>
</organism>
<comment type="caution">
    <text evidence="3">The sequence shown here is derived from an EMBL/GenBank/DDBJ whole genome shotgun (WGS) entry which is preliminary data.</text>
</comment>
<dbReference type="OrthoDB" id="5298023at2"/>
<dbReference type="NCBIfam" id="TIGR03310">
    <property type="entry name" value="matur_MocA_YgfJ"/>
    <property type="match status" value="1"/>
</dbReference>
<evidence type="ECO:0000313" key="4">
    <source>
        <dbReference type="Proteomes" id="UP000078503"/>
    </source>
</evidence>
<dbReference type="PANTHER" id="PTHR43777:SF1">
    <property type="entry name" value="MOLYBDENUM COFACTOR CYTIDYLYLTRANSFERASE"/>
    <property type="match status" value="1"/>
</dbReference>
<dbReference type="Pfam" id="PF12804">
    <property type="entry name" value="NTP_transf_3"/>
    <property type="match status" value="1"/>
</dbReference>
<dbReference type="AlphaFoldDB" id="A0A178K2Z7"/>
<dbReference type="InterPro" id="IPR029044">
    <property type="entry name" value="Nucleotide-diphossugar_trans"/>
</dbReference>
<keyword evidence="3" id="KW-0548">Nucleotidyltransferase</keyword>
<keyword evidence="4" id="KW-1185">Reference proteome</keyword>
<dbReference type="PANTHER" id="PTHR43777">
    <property type="entry name" value="MOLYBDENUM COFACTOR CYTIDYLYLTRANSFERASE"/>
    <property type="match status" value="1"/>
</dbReference>
<dbReference type="InterPro" id="IPR017696">
    <property type="entry name" value="Mo_hydrolase_YgfJ"/>
</dbReference>
<dbReference type="RefSeq" id="WP_068337017.1">
    <property type="nucleotide sequence ID" value="NZ_LVHF01000033.1"/>
</dbReference>
<evidence type="ECO:0000256" key="1">
    <source>
        <dbReference type="ARBA" id="ARBA00022842"/>
    </source>
</evidence>
<dbReference type="Proteomes" id="UP000078503">
    <property type="component" value="Unassembled WGS sequence"/>
</dbReference>
<gene>
    <name evidence="3" type="ORF">A3K86_18510</name>
</gene>
<sequence>MDKSLSPKRIDCVIPAAGLSSRMGSWKLMLPYQQHTILDASIENTLSFCSRVILVVGYRRLELIEKYKDNERILLVHNESYKQGMFSSIQQGVKHVESDSFFITHGDMPCIPSSIFQQLWSARGSCTVFPGSPTRPGHPVLIPQRLKHTVMHADVKSSMKAILFSEQAKYLEMDVEEIYLDVDTPKAYKYLCQRSHQNYQIDS</sequence>
<proteinExistence type="predicted"/>
<dbReference type="STRING" id="858640.A3K86_18510"/>
<dbReference type="EMBL" id="LVHF01000033">
    <property type="protein sequence ID" value="OAN11680.1"/>
    <property type="molecule type" value="Genomic_DNA"/>
</dbReference>
<protein>
    <submittedName>
        <fullName evidence="3">Molybdenum cofactor cytidylyltransferase</fullName>
    </submittedName>
</protein>
<evidence type="ECO:0000313" key="3">
    <source>
        <dbReference type="EMBL" id="OAN11680.1"/>
    </source>
</evidence>
<accession>A0A178K2Z7</accession>
<name>A0A178K2Z7_9GAMM</name>
<dbReference type="SUPFAM" id="SSF53448">
    <property type="entry name" value="Nucleotide-diphospho-sugar transferases"/>
    <property type="match status" value="1"/>
</dbReference>
<keyword evidence="3" id="KW-0808">Transferase</keyword>
<dbReference type="InterPro" id="IPR025877">
    <property type="entry name" value="MobA-like_NTP_Trfase"/>
</dbReference>
<feature type="domain" description="MobA-like NTP transferase" evidence="2">
    <location>
        <begin position="12"/>
        <end position="164"/>
    </location>
</feature>
<dbReference type="GO" id="GO:0016779">
    <property type="term" value="F:nucleotidyltransferase activity"/>
    <property type="evidence" value="ECO:0007669"/>
    <property type="project" value="UniProtKB-KW"/>
</dbReference>
<reference evidence="3 4" key="1">
    <citation type="submission" date="2016-03" db="EMBL/GenBank/DDBJ databases">
        <title>Photobacterium proteolyticum sp. nov. a protease producing bacterium isolated from ocean sediments of Laizhou Bay.</title>
        <authorList>
            <person name="Li Y."/>
        </authorList>
    </citation>
    <scope>NUCLEOTIDE SEQUENCE [LARGE SCALE GENOMIC DNA]</scope>
    <source>
        <strain evidence="3 4">R-40508</strain>
    </source>
</reference>
<dbReference type="Gene3D" id="3.90.550.10">
    <property type="entry name" value="Spore Coat Polysaccharide Biosynthesis Protein SpsA, Chain A"/>
    <property type="match status" value="1"/>
</dbReference>
<dbReference type="CDD" id="cd04182">
    <property type="entry name" value="GT_2_like_f"/>
    <property type="match status" value="1"/>
</dbReference>
<evidence type="ECO:0000259" key="2">
    <source>
        <dbReference type="Pfam" id="PF12804"/>
    </source>
</evidence>
<keyword evidence="1" id="KW-0460">Magnesium</keyword>